<dbReference type="Pfam" id="PF02771">
    <property type="entry name" value="Acyl-CoA_dh_N"/>
    <property type="match status" value="1"/>
</dbReference>
<dbReference type="RefSeq" id="WP_188680394.1">
    <property type="nucleotide sequence ID" value="NZ_BMNY01000001.1"/>
</dbReference>
<comment type="cofactor">
    <cofactor evidence="1 6">
        <name>FAD</name>
        <dbReference type="ChEBI" id="CHEBI:57692"/>
    </cofactor>
</comment>
<dbReference type="InterPro" id="IPR009075">
    <property type="entry name" value="AcylCo_DH/oxidase_C"/>
</dbReference>
<evidence type="ECO:0000256" key="1">
    <source>
        <dbReference type="ARBA" id="ARBA00001974"/>
    </source>
</evidence>
<evidence type="ECO:0000256" key="2">
    <source>
        <dbReference type="ARBA" id="ARBA00009347"/>
    </source>
</evidence>
<evidence type="ECO:0000259" key="9">
    <source>
        <dbReference type="Pfam" id="PF02771"/>
    </source>
</evidence>
<name>A0AA37BQV3_9ARCH</name>
<evidence type="ECO:0000259" key="7">
    <source>
        <dbReference type="Pfam" id="PF00441"/>
    </source>
</evidence>
<evidence type="ECO:0000256" key="5">
    <source>
        <dbReference type="ARBA" id="ARBA00023002"/>
    </source>
</evidence>
<evidence type="ECO:0000256" key="4">
    <source>
        <dbReference type="ARBA" id="ARBA00022827"/>
    </source>
</evidence>
<gene>
    <name evidence="10" type="ORF">GCM10007108_07250</name>
</gene>
<dbReference type="GO" id="GO:0003995">
    <property type="term" value="F:acyl-CoA dehydrogenase activity"/>
    <property type="evidence" value="ECO:0007669"/>
    <property type="project" value="TreeGrafter"/>
</dbReference>
<dbReference type="Pfam" id="PF02770">
    <property type="entry name" value="Acyl-CoA_dh_M"/>
    <property type="match status" value="1"/>
</dbReference>
<dbReference type="SUPFAM" id="SSF47203">
    <property type="entry name" value="Acyl-CoA dehydrogenase C-terminal domain-like"/>
    <property type="match status" value="1"/>
</dbReference>
<dbReference type="PANTHER" id="PTHR43884:SF37">
    <property type="entry name" value="ACYL-COA DEHYDROGENASE"/>
    <property type="match status" value="1"/>
</dbReference>
<dbReference type="GO" id="GO:0050660">
    <property type="term" value="F:flavin adenine dinucleotide binding"/>
    <property type="evidence" value="ECO:0007669"/>
    <property type="project" value="InterPro"/>
</dbReference>
<dbReference type="Proteomes" id="UP000632195">
    <property type="component" value="Unassembled WGS sequence"/>
</dbReference>
<comment type="caution">
    <text evidence="10">The sequence shown here is derived from an EMBL/GenBank/DDBJ whole genome shotgun (WGS) entry which is preliminary data.</text>
</comment>
<feature type="domain" description="Acyl-CoA dehydrogenase/oxidase N-terminal" evidence="9">
    <location>
        <begin position="7"/>
        <end position="120"/>
    </location>
</feature>
<dbReference type="FunFam" id="1.10.540.10:FF:000002">
    <property type="entry name" value="Acyl-CoA dehydrogenase FadE19"/>
    <property type="match status" value="1"/>
</dbReference>
<keyword evidence="5 6" id="KW-0560">Oxidoreductase</keyword>
<feature type="domain" description="Acyl-CoA oxidase/dehydrogenase middle" evidence="8">
    <location>
        <begin position="125"/>
        <end position="221"/>
    </location>
</feature>
<keyword evidence="3 6" id="KW-0285">Flavoprotein</keyword>
<dbReference type="InterPro" id="IPR013786">
    <property type="entry name" value="AcylCoA_DH/ox_N"/>
</dbReference>
<proteinExistence type="inferred from homology"/>
<evidence type="ECO:0000313" key="10">
    <source>
        <dbReference type="EMBL" id="GGM71698.1"/>
    </source>
</evidence>
<dbReference type="PIRSF" id="PIRSF016578">
    <property type="entry name" value="HsaA"/>
    <property type="match status" value="1"/>
</dbReference>
<evidence type="ECO:0000313" key="11">
    <source>
        <dbReference type="Proteomes" id="UP000632195"/>
    </source>
</evidence>
<protein>
    <submittedName>
        <fullName evidence="10">Acyl-CoA dehydrogenase</fullName>
    </submittedName>
</protein>
<sequence length="396" mass="43982">MLSFEFSEDQELLRSSVREFCTRTIAPRIRDMIRERRIPKEVYDGLARMGLLGMTVPQEYGGMGADAVTTGIAAEEIARADPTCSIPVLFLVDNAWSYLVSKYGSSELRESILPDVARGKKIVGIASTEPNFGSDIASMRTTATLQDGMYVVNGEKSFISLVRDVKEIGGGFVTVTKTSPDKGSRGVTLLFIPYSDGMSVRYLEEMGREGSSWGAITFENVRVQKENVIGSVDQGFKIIHEGFEFARALIAVISAATALKSISNGAEYMKSRIAFGSPIAKFQGLQFQLADDVARMEAALTMGYRALWTYDQEQRHGKFSRFQVSREVAIAKLISTTWAFEAINDAMQWQGAYGYSKDCPEEWALRGIRSFLLAEGSREVMKTIIARETLGREYIR</sequence>
<dbReference type="Gene3D" id="1.10.540.10">
    <property type="entry name" value="Acyl-CoA dehydrogenase/oxidase, N-terminal domain"/>
    <property type="match status" value="1"/>
</dbReference>
<comment type="similarity">
    <text evidence="2 6">Belongs to the acyl-CoA dehydrogenase family.</text>
</comment>
<dbReference type="SUPFAM" id="SSF56645">
    <property type="entry name" value="Acyl-CoA dehydrogenase NM domain-like"/>
    <property type="match status" value="1"/>
</dbReference>
<dbReference type="Pfam" id="PF00441">
    <property type="entry name" value="Acyl-CoA_dh_1"/>
    <property type="match status" value="1"/>
</dbReference>
<dbReference type="InterPro" id="IPR037069">
    <property type="entry name" value="AcylCoA_DH/ox_N_sf"/>
</dbReference>
<evidence type="ECO:0000256" key="6">
    <source>
        <dbReference type="RuleBase" id="RU362125"/>
    </source>
</evidence>
<reference evidence="10" key="2">
    <citation type="submission" date="2022-09" db="EMBL/GenBank/DDBJ databases">
        <authorList>
            <person name="Sun Q."/>
            <person name="Ohkuma M."/>
        </authorList>
    </citation>
    <scope>NUCLEOTIDE SEQUENCE</scope>
    <source>
        <strain evidence="10">JCM 13583</strain>
    </source>
</reference>
<dbReference type="Gene3D" id="2.40.110.10">
    <property type="entry name" value="Butyryl-CoA Dehydrogenase, subunit A, domain 2"/>
    <property type="match status" value="1"/>
</dbReference>
<reference evidence="10" key="1">
    <citation type="journal article" date="2014" name="Int. J. Syst. Evol. Microbiol.">
        <title>Complete genome sequence of Corynebacterium casei LMG S-19264T (=DSM 44701T), isolated from a smear-ripened cheese.</title>
        <authorList>
            <consortium name="US DOE Joint Genome Institute (JGI-PGF)"/>
            <person name="Walter F."/>
            <person name="Albersmeier A."/>
            <person name="Kalinowski J."/>
            <person name="Ruckert C."/>
        </authorList>
    </citation>
    <scope>NUCLEOTIDE SEQUENCE</scope>
    <source>
        <strain evidence="10">JCM 13583</strain>
    </source>
</reference>
<dbReference type="InterPro" id="IPR006091">
    <property type="entry name" value="Acyl-CoA_Oxase/DH_mid-dom"/>
</dbReference>
<dbReference type="CDD" id="cd00567">
    <property type="entry name" value="ACAD"/>
    <property type="match status" value="1"/>
</dbReference>
<keyword evidence="4 6" id="KW-0274">FAD</keyword>
<dbReference type="EMBL" id="BMNY01000001">
    <property type="protein sequence ID" value="GGM71698.1"/>
    <property type="molecule type" value="Genomic_DNA"/>
</dbReference>
<dbReference type="AlphaFoldDB" id="A0AA37BQV3"/>
<feature type="domain" description="Acyl-CoA dehydrogenase/oxidase C-terminal" evidence="7">
    <location>
        <begin position="233"/>
        <end position="388"/>
    </location>
</feature>
<keyword evidence="11" id="KW-1185">Reference proteome</keyword>
<evidence type="ECO:0000256" key="3">
    <source>
        <dbReference type="ARBA" id="ARBA00022630"/>
    </source>
</evidence>
<dbReference type="Gene3D" id="1.20.140.10">
    <property type="entry name" value="Butyryl-CoA Dehydrogenase, subunit A, domain 3"/>
    <property type="match status" value="1"/>
</dbReference>
<dbReference type="PANTHER" id="PTHR43884">
    <property type="entry name" value="ACYL-COA DEHYDROGENASE"/>
    <property type="match status" value="1"/>
</dbReference>
<accession>A0AA37BQV3</accession>
<evidence type="ECO:0000259" key="8">
    <source>
        <dbReference type="Pfam" id="PF02770"/>
    </source>
</evidence>
<dbReference type="InterPro" id="IPR009100">
    <property type="entry name" value="AcylCoA_DH/oxidase_NM_dom_sf"/>
</dbReference>
<dbReference type="InterPro" id="IPR046373">
    <property type="entry name" value="Acyl-CoA_Oxase/DH_mid-dom_sf"/>
</dbReference>
<dbReference type="InterPro" id="IPR036250">
    <property type="entry name" value="AcylCo_DH-like_C"/>
</dbReference>
<organism evidence="10 11">
    <name type="scientific">Thermogymnomonas acidicola</name>
    <dbReference type="NCBI Taxonomy" id="399579"/>
    <lineage>
        <taxon>Archaea</taxon>
        <taxon>Methanobacteriati</taxon>
        <taxon>Thermoplasmatota</taxon>
        <taxon>Thermoplasmata</taxon>
        <taxon>Thermoplasmatales</taxon>
        <taxon>Thermogymnomonas</taxon>
    </lineage>
</organism>